<protein>
    <submittedName>
        <fullName evidence="1">Uncharacterized protein</fullName>
    </submittedName>
</protein>
<sequence length="54" mass="6072">MEPGEDGDRFDCTATELISGMLTDPRHPYTIPADYTTHWFVPEGSPYRQAPPGF</sequence>
<evidence type="ECO:0000313" key="1">
    <source>
        <dbReference type="EMBL" id="GGX84101.1"/>
    </source>
</evidence>
<gene>
    <name evidence="1" type="ORF">GCM10010515_59600</name>
</gene>
<proteinExistence type="predicted"/>
<dbReference type="AlphaFoldDB" id="A0A918NNX8"/>
<comment type="caution">
    <text evidence="1">The sequence shown here is derived from an EMBL/GenBank/DDBJ whole genome shotgun (WGS) entry which is preliminary data.</text>
</comment>
<accession>A0A918NNX8</accession>
<dbReference type="EMBL" id="BMWD01000025">
    <property type="protein sequence ID" value="GGX84101.1"/>
    <property type="molecule type" value="Genomic_DNA"/>
</dbReference>
<reference evidence="1" key="2">
    <citation type="submission" date="2020-09" db="EMBL/GenBank/DDBJ databases">
        <authorList>
            <person name="Sun Q."/>
            <person name="Ohkuma M."/>
        </authorList>
    </citation>
    <scope>NUCLEOTIDE SEQUENCE</scope>
    <source>
        <strain evidence="1">JCM 4956</strain>
    </source>
</reference>
<name>A0A918NNX8_9ACTN</name>
<organism evidence="1 2">
    <name type="scientific">Streptomyces fructofermentans</name>
    <dbReference type="NCBI Taxonomy" id="152141"/>
    <lineage>
        <taxon>Bacteria</taxon>
        <taxon>Bacillati</taxon>
        <taxon>Actinomycetota</taxon>
        <taxon>Actinomycetes</taxon>
        <taxon>Kitasatosporales</taxon>
        <taxon>Streptomycetaceae</taxon>
        <taxon>Streptomyces</taxon>
    </lineage>
</organism>
<dbReference type="Proteomes" id="UP000645555">
    <property type="component" value="Unassembled WGS sequence"/>
</dbReference>
<keyword evidence="2" id="KW-1185">Reference proteome</keyword>
<reference evidence="1" key="1">
    <citation type="journal article" date="2014" name="Int. J. Syst. Evol. Microbiol.">
        <title>Complete genome sequence of Corynebacterium casei LMG S-19264T (=DSM 44701T), isolated from a smear-ripened cheese.</title>
        <authorList>
            <consortium name="US DOE Joint Genome Institute (JGI-PGF)"/>
            <person name="Walter F."/>
            <person name="Albersmeier A."/>
            <person name="Kalinowski J."/>
            <person name="Ruckert C."/>
        </authorList>
    </citation>
    <scope>NUCLEOTIDE SEQUENCE</scope>
    <source>
        <strain evidence="1">JCM 4956</strain>
    </source>
</reference>
<evidence type="ECO:0000313" key="2">
    <source>
        <dbReference type="Proteomes" id="UP000645555"/>
    </source>
</evidence>